<dbReference type="InterPro" id="IPR002052">
    <property type="entry name" value="DNA_methylase_N6_adenine_CS"/>
</dbReference>
<evidence type="ECO:0000256" key="7">
    <source>
        <dbReference type="ARBA" id="ARBA00047942"/>
    </source>
</evidence>
<dbReference type="InterPro" id="IPR029063">
    <property type="entry name" value="SAM-dependent_MTases_sf"/>
</dbReference>
<proteinExistence type="predicted"/>
<gene>
    <name evidence="9" type="ORF">ESV85_20890</name>
</gene>
<dbReference type="EMBL" id="VORW01000028">
    <property type="protein sequence ID" value="TXE02956.1"/>
    <property type="molecule type" value="Genomic_DNA"/>
</dbReference>
<comment type="caution">
    <text evidence="9">The sequence shown here is derived from an EMBL/GenBank/DDBJ whole genome shotgun (WGS) entry which is preliminary data.</text>
</comment>
<feature type="domain" description="Type II methyltransferase M.TaqI-like" evidence="8">
    <location>
        <begin position="87"/>
        <end position="261"/>
    </location>
</feature>
<reference evidence="9 10" key="1">
    <citation type="submission" date="2019-08" db="EMBL/GenBank/DDBJ databases">
        <title>Genomes sequence of Algoriphagus aquimarinus ACAM450.</title>
        <authorList>
            <person name="Bowman J.P."/>
        </authorList>
    </citation>
    <scope>NUCLEOTIDE SEQUENCE [LARGE SCALE GENOMIC DNA]</scope>
    <source>
        <strain evidence="9 10">ACAM 450</strain>
    </source>
</reference>
<accession>A0A5C7AE36</accession>
<dbReference type="PANTHER" id="PTHR33841">
    <property type="entry name" value="DNA METHYLTRANSFERASE YEEA-RELATED"/>
    <property type="match status" value="1"/>
</dbReference>
<evidence type="ECO:0000256" key="3">
    <source>
        <dbReference type="ARBA" id="ARBA00022679"/>
    </source>
</evidence>
<evidence type="ECO:0000259" key="8">
    <source>
        <dbReference type="Pfam" id="PF07669"/>
    </source>
</evidence>
<dbReference type="SUPFAM" id="SSF53335">
    <property type="entry name" value="S-adenosyl-L-methionine-dependent methyltransferases"/>
    <property type="match status" value="1"/>
</dbReference>
<dbReference type="GO" id="GO:0003677">
    <property type="term" value="F:DNA binding"/>
    <property type="evidence" value="ECO:0007669"/>
    <property type="project" value="UniProtKB-KW"/>
</dbReference>
<dbReference type="Gene3D" id="3.40.50.150">
    <property type="entry name" value="Vaccinia Virus protein VP39"/>
    <property type="match status" value="1"/>
</dbReference>
<dbReference type="GO" id="GO:0004519">
    <property type="term" value="F:endonuclease activity"/>
    <property type="evidence" value="ECO:0007669"/>
    <property type="project" value="UniProtKB-KW"/>
</dbReference>
<keyword evidence="9" id="KW-0255">Endonuclease</keyword>
<keyword evidence="2" id="KW-0489">Methyltransferase</keyword>
<keyword evidence="9" id="KW-0540">Nuclease</keyword>
<dbReference type="Proteomes" id="UP000321935">
    <property type="component" value="Unassembled WGS sequence"/>
</dbReference>
<evidence type="ECO:0000256" key="5">
    <source>
        <dbReference type="ARBA" id="ARBA00022747"/>
    </source>
</evidence>
<keyword evidence="5" id="KW-0680">Restriction system</keyword>
<dbReference type="AlphaFoldDB" id="A0A5C7AE36"/>
<keyword evidence="9" id="KW-0378">Hydrolase</keyword>
<evidence type="ECO:0000256" key="2">
    <source>
        <dbReference type="ARBA" id="ARBA00022603"/>
    </source>
</evidence>
<dbReference type="PRINTS" id="PR00507">
    <property type="entry name" value="N12N6MTFRASE"/>
</dbReference>
<dbReference type="PROSITE" id="PS00092">
    <property type="entry name" value="N6_MTASE"/>
    <property type="match status" value="1"/>
</dbReference>
<keyword evidence="4" id="KW-0949">S-adenosyl-L-methionine</keyword>
<dbReference type="GO" id="GO:0032259">
    <property type="term" value="P:methylation"/>
    <property type="evidence" value="ECO:0007669"/>
    <property type="project" value="UniProtKB-KW"/>
</dbReference>
<evidence type="ECO:0000256" key="6">
    <source>
        <dbReference type="ARBA" id="ARBA00023125"/>
    </source>
</evidence>
<dbReference type="OrthoDB" id="32195at2"/>
<dbReference type="GO" id="GO:0009307">
    <property type="term" value="P:DNA restriction-modification system"/>
    <property type="evidence" value="ECO:0007669"/>
    <property type="project" value="UniProtKB-KW"/>
</dbReference>
<protein>
    <recommendedName>
        <fullName evidence="1">site-specific DNA-methyltransferase (adenine-specific)</fullName>
        <ecNumber evidence="1">2.1.1.72</ecNumber>
    </recommendedName>
</protein>
<name>A0A5C7AE36_9BACT</name>
<organism evidence="9 10">
    <name type="scientific">Algoriphagus aquimarinus</name>
    <dbReference type="NCBI Taxonomy" id="237018"/>
    <lineage>
        <taxon>Bacteria</taxon>
        <taxon>Pseudomonadati</taxon>
        <taxon>Bacteroidota</taxon>
        <taxon>Cytophagia</taxon>
        <taxon>Cytophagales</taxon>
        <taxon>Cyclobacteriaceae</taxon>
        <taxon>Algoriphagus</taxon>
    </lineage>
</organism>
<dbReference type="InterPro" id="IPR011639">
    <property type="entry name" value="MethylTrfase_TaqI-like_dom"/>
</dbReference>
<dbReference type="Pfam" id="PF07669">
    <property type="entry name" value="Eco57I"/>
    <property type="match status" value="1"/>
</dbReference>
<dbReference type="EC" id="2.1.1.72" evidence="1"/>
<evidence type="ECO:0000256" key="4">
    <source>
        <dbReference type="ARBA" id="ARBA00022691"/>
    </source>
</evidence>
<evidence type="ECO:0000313" key="9">
    <source>
        <dbReference type="EMBL" id="TXE02956.1"/>
    </source>
</evidence>
<evidence type="ECO:0000256" key="1">
    <source>
        <dbReference type="ARBA" id="ARBA00011900"/>
    </source>
</evidence>
<dbReference type="RefSeq" id="WP_146921087.1">
    <property type="nucleotide sequence ID" value="NZ_VORW01000028.1"/>
</dbReference>
<evidence type="ECO:0000313" key="10">
    <source>
        <dbReference type="Proteomes" id="UP000321935"/>
    </source>
</evidence>
<keyword evidence="6" id="KW-0238">DNA-binding</keyword>
<dbReference type="GO" id="GO:0009007">
    <property type="term" value="F:site-specific DNA-methyltransferase (adenine-specific) activity"/>
    <property type="evidence" value="ECO:0007669"/>
    <property type="project" value="UniProtKB-EC"/>
</dbReference>
<keyword evidence="3" id="KW-0808">Transferase</keyword>
<comment type="catalytic activity">
    <reaction evidence="7">
        <text>a 2'-deoxyadenosine in DNA + S-adenosyl-L-methionine = an N(6)-methyl-2'-deoxyadenosine in DNA + S-adenosyl-L-homocysteine + H(+)</text>
        <dbReference type="Rhea" id="RHEA:15197"/>
        <dbReference type="Rhea" id="RHEA-COMP:12418"/>
        <dbReference type="Rhea" id="RHEA-COMP:12419"/>
        <dbReference type="ChEBI" id="CHEBI:15378"/>
        <dbReference type="ChEBI" id="CHEBI:57856"/>
        <dbReference type="ChEBI" id="CHEBI:59789"/>
        <dbReference type="ChEBI" id="CHEBI:90615"/>
        <dbReference type="ChEBI" id="CHEBI:90616"/>
        <dbReference type="EC" id="2.1.1.72"/>
    </reaction>
</comment>
<sequence>MIQTQYNPDVLSCLANLSNDEVFTPPNLVNDILDLLPAELWSDPKAKFLDPVSKSGVFLREIAKRLMTGLETQIPKKQERINHILSQQLYGIAITDLTALLSRRSVYCSKTANGKYSICETFDDEQGNIRYKRMKHTWQSGKCTFCGASQEVYDREDTLETYAYNFIHTDKPYNIFNMKFDVIVGNPPYQLNDGGGTGSSAKPIYNLFIDQAKKLKPRYLSMIIPARWYSGGKGLDEFRNEMLKDKSIRKLVDFADSRDCFPGVDIAGGVCYFLWDRDNKGICEIETKRKKVINKSSRFLDEFDTFVRDNLAIDIIHKVKQKSSSFLDVVVSSRMPFGLVSSVRPDKNGDLNLITSAGNGKISSNKITSGKDLIQKWKVMLSKASNDHGGQPDKEGKRRIFSRIEVMPPKTVCTESYLVVGNYNSEKEANNMADFLRTKFCRFLVSTILLTQNITKGKFIFVPNLSMEESWDDEKLFSKYELNANEINFISQLIRPMNSNNSDL</sequence>
<dbReference type="InterPro" id="IPR050953">
    <property type="entry name" value="N4_N6_ade-DNA_methylase"/>
</dbReference>
<dbReference type="PANTHER" id="PTHR33841:SF6">
    <property type="entry name" value="TYPE II METHYLTRANSFERASE M.HINDII"/>
    <property type="match status" value="1"/>
</dbReference>